<sequence>MGAFLSLLSSLFHTPQPITFWTPKTPAYIDYQDHPYGRFGPKFAEKGTSAHINAPPEEIERLSIPAFVERAVPSLHKPFKPTWYLPNGHLQTIYCILGDFTKVNLVHYYRKILHFPDGGSIALDLAGAPSLPPTAPILVVCHGLAGGSYESYVRDVLAEVVGSKQQGGWGWRGAVCNFRGCGGTKLTSPQLYSAGNTNDLRAALLYLSIRFPGAPMVGIGFSLGAGVLTRYLGEEGERSRLRAGMALGCPWDLHKNGERLEENWFVRNTYSKAMGTNLRLFIKSHLPEILAHPRGQNVKHHIDDLFRFHSPSIRTVDSHVTKHLGGHTPPFPFATVDAYYRWASCHTWLPSIRVPFLAVNADDDPIVNRRMLPLQEIQGSDWCVLGVTRGGGHLGWFTGNQHPPTRWIHTPILQFAHAAIRDYVPPAGRSTPGWERKDGWVYQVDEAGGRGEVEIGYKEEDGEEELVSIEDKMATRLLFGR</sequence>
<dbReference type="GO" id="GO:0051793">
    <property type="term" value="P:medium-chain fatty acid catabolic process"/>
    <property type="evidence" value="ECO:0007669"/>
    <property type="project" value="TreeGrafter"/>
</dbReference>
<dbReference type="AlphaFoldDB" id="M5FTT9"/>
<dbReference type="PANTHER" id="PTHR10794:SF63">
    <property type="entry name" value="ALPHA_BETA HYDROLASE 1, ISOFORM A"/>
    <property type="match status" value="1"/>
</dbReference>
<evidence type="ECO:0000256" key="1">
    <source>
        <dbReference type="ARBA" id="ARBA00010884"/>
    </source>
</evidence>
<dbReference type="InterPro" id="IPR000073">
    <property type="entry name" value="AB_hydrolase_1"/>
</dbReference>
<dbReference type="GO" id="GO:0051792">
    <property type="term" value="P:medium-chain fatty acid biosynthetic process"/>
    <property type="evidence" value="ECO:0007669"/>
    <property type="project" value="TreeGrafter"/>
</dbReference>
<dbReference type="InterPro" id="IPR029058">
    <property type="entry name" value="AB_hydrolase_fold"/>
</dbReference>
<dbReference type="HOGENOM" id="CLU_032487_1_1_1"/>
<dbReference type="InterPro" id="IPR050960">
    <property type="entry name" value="AB_hydrolase_4_sf"/>
</dbReference>
<reference evidence="3 4" key="1">
    <citation type="journal article" date="2012" name="Science">
        <title>The Paleozoic origin of enzymatic lignin decomposition reconstructed from 31 fungal genomes.</title>
        <authorList>
            <person name="Floudas D."/>
            <person name="Binder M."/>
            <person name="Riley R."/>
            <person name="Barry K."/>
            <person name="Blanchette R.A."/>
            <person name="Henrissat B."/>
            <person name="Martinez A.T."/>
            <person name="Otillar R."/>
            <person name="Spatafora J.W."/>
            <person name="Yadav J.S."/>
            <person name="Aerts A."/>
            <person name="Benoit I."/>
            <person name="Boyd A."/>
            <person name="Carlson A."/>
            <person name="Copeland A."/>
            <person name="Coutinho P.M."/>
            <person name="de Vries R.P."/>
            <person name="Ferreira P."/>
            <person name="Findley K."/>
            <person name="Foster B."/>
            <person name="Gaskell J."/>
            <person name="Glotzer D."/>
            <person name="Gorecki P."/>
            <person name="Heitman J."/>
            <person name="Hesse C."/>
            <person name="Hori C."/>
            <person name="Igarashi K."/>
            <person name="Jurgens J.A."/>
            <person name="Kallen N."/>
            <person name="Kersten P."/>
            <person name="Kohler A."/>
            <person name="Kuees U."/>
            <person name="Kumar T.K.A."/>
            <person name="Kuo A."/>
            <person name="LaButti K."/>
            <person name="Larrondo L.F."/>
            <person name="Lindquist E."/>
            <person name="Ling A."/>
            <person name="Lombard V."/>
            <person name="Lucas S."/>
            <person name="Lundell T."/>
            <person name="Martin R."/>
            <person name="McLaughlin D.J."/>
            <person name="Morgenstern I."/>
            <person name="Morin E."/>
            <person name="Murat C."/>
            <person name="Nagy L.G."/>
            <person name="Nolan M."/>
            <person name="Ohm R.A."/>
            <person name="Patyshakuliyeva A."/>
            <person name="Rokas A."/>
            <person name="Ruiz-Duenas F.J."/>
            <person name="Sabat G."/>
            <person name="Salamov A."/>
            <person name="Samejima M."/>
            <person name="Schmutz J."/>
            <person name="Slot J.C."/>
            <person name="St John F."/>
            <person name="Stenlid J."/>
            <person name="Sun H."/>
            <person name="Sun S."/>
            <person name="Syed K."/>
            <person name="Tsang A."/>
            <person name="Wiebenga A."/>
            <person name="Young D."/>
            <person name="Pisabarro A."/>
            <person name="Eastwood D.C."/>
            <person name="Martin F."/>
            <person name="Cullen D."/>
            <person name="Grigoriev I.V."/>
            <person name="Hibbett D.S."/>
        </authorList>
    </citation>
    <scope>NUCLEOTIDE SEQUENCE [LARGE SCALE GENOMIC DNA]</scope>
    <source>
        <strain evidence="3 4">DJM-731 SS1</strain>
    </source>
</reference>
<dbReference type="OMA" id="HCTGEDV"/>
<dbReference type="RefSeq" id="XP_040623534.1">
    <property type="nucleotide sequence ID" value="XM_040767673.1"/>
</dbReference>
<dbReference type="Pfam" id="PF00561">
    <property type="entry name" value="Abhydrolase_1"/>
    <property type="match status" value="1"/>
</dbReference>
<name>M5FTT9_DACPD</name>
<evidence type="ECO:0000313" key="3">
    <source>
        <dbReference type="EMBL" id="EJT96636.1"/>
    </source>
</evidence>
<protein>
    <submittedName>
        <fullName evidence="3">AB-hydrolase YheT</fullName>
    </submittedName>
</protein>
<feature type="domain" description="AB hydrolase-1" evidence="2">
    <location>
        <begin position="136"/>
        <end position="282"/>
    </location>
</feature>
<keyword evidence="3" id="KW-0378">Hydrolase</keyword>
<dbReference type="PANTHER" id="PTHR10794">
    <property type="entry name" value="ABHYDROLASE DOMAIN-CONTAINING PROTEIN"/>
    <property type="match status" value="1"/>
</dbReference>
<dbReference type="EMBL" id="JH795882">
    <property type="protein sequence ID" value="EJT96636.1"/>
    <property type="molecule type" value="Genomic_DNA"/>
</dbReference>
<evidence type="ECO:0000313" key="4">
    <source>
        <dbReference type="Proteomes" id="UP000030653"/>
    </source>
</evidence>
<gene>
    <name evidence="3" type="ORF">DACRYDRAFT_102817</name>
</gene>
<dbReference type="SUPFAM" id="SSF53474">
    <property type="entry name" value="alpha/beta-Hydrolases"/>
    <property type="match status" value="1"/>
</dbReference>
<proteinExistence type="inferred from homology"/>
<evidence type="ECO:0000259" key="2">
    <source>
        <dbReference type="Pfam" id="PF00561"/>
    </source>
</evidence>
<dbReference type="STRING" id="1858805.M5FTT9"/>
<dbReference type="GeneID" id="63682735"/>
<accession>M5FTT9</accession>
<keyword evidence="4" id="KW-1185">Reference proteome</keyword>
<dbReference type="OrthoDB" id="5954035at2759"/>
<organism evidence="3 4">
    <name type="scientific">Dacryopinax primogenitus (strain DJM 731)</name>
    <name type="common">Brown rot fungus</name>
    <dbReference type="NCBI Taxonomy" id="1858805"/>
    <lineage>
        <taxon>Eukaryota</taxon>
        <taxon>Fungi</taxon>
        <taxon>Dikarya</taxon>
        <taxon>Basidiomycota</taxon>
        <taxon>Agaricomycotina</taxon>
        <taxon>Dacrymycetes</taxon>
        <taxon>Dacrymycetales</taxon>
        <taxon>Dacrymycetaceae</taxon>
        <taxon>Dacryopinax</taxon>
    </lineage>
</organism>
<dbReference type="GO" id="GO:0047372">
    <property type="term" value="F:monoacylglycerol lipase activity"/>
    <property type="evidence" value="ECO:0007669"/>
    <property type="project" value="TreeGrafter"/>
</dbReference>
<comment type="similarity">
    <text evidence="1">Belongs to the AB hydrolase superfamily. AB hydrolase 4 family.</text>
</comment>
<dbReference type="Gene3D" id="3.40.50.1820">
    <property type="entry name" value="alpha/beta hydrolase"/>
    <property type="match status" value="1"/>
</dbReference>
<dbReference type="GO" id="GO:0008126">
    <property type="term" value="F:acetylesterase activity"/>
    <property type="evidence" value="ECO:0007669"/>
    <property type="project" value="TreeGrafter"/>
</dbReference>
<dbReference type="Proteomes" id="UP000030653">
    <property type="component" value="Unassembled WGS sequence"/>
</dbReference>